<dbReference type="InterPro" id="IPR050237">
    <property type="entry name" value="ATP-dep_AMP-bd_enzyme"/>
</dbReference>
<dbReference type="SUPFAM" id="SSF56801">
    <property type="entry name" value="Acetyl-CoA synthetase-like"/>
    <property type="match status" value="1"/>
</dbReference>
<dbReference type="PANTHER" id="PTHR43767:SF1">
    <property type="entry name" value="NONRIBOSOMAL PEPTIDE SYNTHASE PES1 (EUROFUNG)-RELATED"/>
    <property type="match status" value="1"/>
</dbReference>
<dbReference type="Proteomes" id="UP001247754">
    <property type="component" value="Unassembled WGS sequence"/>
</dbReference>
<reference evidence="3 4" key="1">
    <citation type="submission" date="2023-09" db="EMBL/GenBank/DDBJ databases">
        <title>Xinfangfangia sedmenti sp. nov., isolated the sedment.</title>
        <authorList>
            <person name="Xu L."/>
        </authorList>
    </citation>
    <scope>NUCLEOTIDE SEQUENCE [LARGE SCALE GENOMIC DNA]</scope>
    <source>
        <strain evidence="3 4">LG-4</strain>
    </source>
</reference>
<evidence type="ECO:0000313" key="4">
    <source>
        <dbReference type="Proteomes" id="UP001247754"/>
    </source>
</evidence>
<dbReference type="InterPro" id="IPR000873">
    <property type="entry name" value="AMP-dep_synth/lig_dom"/>
</dbReference>
<gene>
    <name evidence="3" type="ORF">RGD00_09380</name>
</gene>
<dbReference type="EMBL" id="JAVKPH010000008">
    <property type="protein sequence ID" value="MDR5652815.1"/>
    <property type="molecule type" value="Genomic_DNA"/>
</dbReference>
<evidence type="ECO:0000313" key="3">
    <source>
        <dbReference type="EMBL" id="MDR5652815.1"/>
    </source>
</evidence>
<dbReference type="InterPro" id="IPR025110">
    <property type="entry name" value="AMP-bd_C"/>
</dbReference>
<dbReference type="Gene3D" id="3.30.300.30">
    <property type="match status" value="1"/>
</dbReference>
<feature type="domain" description="AMP-dependent synthetase/ligase" evidence="1">
    <location>
        <begin position="11"/>
        <end position="357"/>
    </location>
</feature>
<keyword evidence="4" id="KW-1185">Reference proteome</keyword>
<dbReference type="InterPro" id="IPR042099">
    <property type="entry name" value="ANL_N_sf"/>
</dbReference>
<dbReference type="PANTHER" id="PTHR43767">
    <property type="entry name" value="LONG-CHAIN-FATTY-ACID--COA LIGASE"/>
    <property type="match status" value="1"/>
</dbReference>
<comment type="caution">
    <text evidence="3">The sequence shown here is derived from an EMBL/GenBank/DDBJ whole genome shotgun (WGS) entry which is preliminary data.</text>
</comment>
<proteinExistence type="predicted"/>
<sequence length="497" mass="52837">MFDHVPDMAARRADLGPDALALRDHDSGRDWTFAAINAAANGMAEGLRAQGLAEGDRIAILCQNRVEFFVALFACQKTGIILCPLNWRQPAPELVDVLEPFAPRALLYEDAFADTAATVAGSLALPAWRLEGEAAGWMAAGGPGSAGAIPAGRVWYLLFTSGTTGRPKAVIQTARMAWANAVNIGQAIGLTGADRSVNFLPLFHTAGINLYTLPVFLTGGSSTVLRKFDAGAALDLIRSGAVTQFFGVPAIYQALSLLAEVDGVDWSRLRCGCGGAPLPEPLIRFFAARGCKVLNGFGMTETGPTVFLMDAAHAETKIGSVGRPQVLTECRLDGVPDGQPGTGEVLFRGPNITPGYYGNPEATAAAFDPDGWLRSGDVGRRDADGFVWVVDRIKDMYISGGENVYPAEVERVLNEHADVLEAAVVGVPDAKWGEVGAAFVIPRPGARVDAAALRAWCRERLAAYKVPATVRAVDDLPRTAAGKVRKPDLRLWAQRGE</sequence>
<dbReference type="Pfam" id="PF13193">
    <property type="entry name" value="AMP-binding_C"/>
    <property type="match status" value="1"/>
</dbReference>
<organism evidence="3 4">
    <name type="scientific">Ruixingdingia sedimenti</name>
    <dbReference type="NCBI Taxonomy" id="3073604"/>
    <lineage>
        <taxon>Bacteria</taxon>
        <taxon>Pseudomonadati</taxon>
        <taxon>Pseudomonadota</taxon>
        <taxon>Alphaproteobacteria</taxon>
        <taxon>Rhodobacterales</taxon>
        <taxon>Paracoccaceae</taxon>
        <taxon>Ruixingdingia</taxon>
    </lineage>
</organism>
<name>A0ABU1F7F7_9RHOB</name>
<dbReference type="InterPro" id="IPR020845">
    <property type="entry name" value="AMP-binding_CS"/>
</dbReference>
<dbReference type="InterPro" id="IPR045851">
    <property type="entry name" value="AMP-bd_C_sf"/>
</dbReference>
<accession>A0ABU1F7F7</accession>
<protein>
    <submittedName>
        <fullName evidence="3">AMP-binding protein</fullName>
    </submittedName>
</protein>
<dbReference type="RefSeq" id="WP_310457060.1">
    <property type="nucleotide sequence ID" value="NZ_JAVKPH010000008.1"/>
</dbReference>
<dbReference type="PROSITE" id="PS00455">
    <property type="entry name" value="AMP_BINDING"/>
    <property type="match status" value="1"/>
</dbReference>
<evidence type="ECO:0000259" key="2">
    <source>
        <dbReference type="Pfam" id="PF13193"/>
    </source>
</evidence>
<feature type="domain" description="AMP-binding enzyme C-terminal" evidence="2">
    <location>
        <begin position="408"/>
        <end position="483"/>
    </location>
</feature>
<dbReference type="Gene3D" id="3.40.50.12780">
    <property type="entry name" value="N-terminal domain of ligase-like"/>
    <property type="match status" value="1"/>
</dbReference>
<evidence type="ECO:0000259" key="1">
    <source>
        <dbReference type="Pfam" id="PF00501"/>
    </source>
</evidence>
<dbReference type="Pfam" id="PF00501">
    <property type="entry name" value="AMP-binding"/>
    <property type="match status" value="1"/>
</dbReference>